<sequence length="481" mass="54897">MISGLRSYQGQGDSIQPRREAKSNMGNVKWYSFSYTTALQKGTKECLMRWSQLFVVMVLFCQCAFAKDINYEPQELSPDYVKRLVSVFEKDLPDILKKLGFNNNVNDESVIRSYKNGDGKSILIGNLKNDNTDYALVPFTVLGDNGGASATYASEDDYYAVYHETPSGWVHISDLLLDSSMNQVNDETYTLDGIMDGFITAHTNSSYSFYNKKKGWTNLKRTENFMIKFHDDDLAKPFLVWLPAPTVLDNPVSFNVLDGQTNSENIGALFGPESGQSDEQFFYTVNYAPLDKYVYHQYSNAAFIQKDNHFILGSLVGVPDNLTLEFNGVNVDNNITPDQLIKMFQGKYQITVTDADNAIDRRNNQFVEDDPDSNHGIVTIQNAATGLFDSDIKTPQGDHLFSKRLPWYTDGFDNWLNLPDTQSNPGDQKRAKYFNTTEITYTKSIGVDFPEEKLSPRAMFYFYKQRLVAIYMYYFYWVAED</sequence>
<accession>D4BAU8</accession>
<comment type="caution">
    <text evidence="2">The sequence shown here is derived from an EMBL/GenBank/DDBJ whole genome shotgun (WGS) entry which is preliminary data.</text>
</comment>
<dbReference type="AlphaFoldDB" id="D4BAU8"/>
<dbReference type="HOGENOM" id="CLU_058637_0_0_6"/>
<dbReference type="Proteomes" id="UP000003880">
    <property type="component" value="Unassembled WGS sequence"/>
</dbReference>
<evidence type="ECO:0000313" key="3">
    <source>
        <dbReference type="Proteomes" id="UP000003880"/>
    </source>
</evidence>
<reference evidence="2 3" key="1">
    <citation type="submission" date="2010-02" db="EMBL/GenBank/DDBJ databases">
        <authorList>
            <person name="Weinstock G."/>
            <person name="Sodergren E."/>
            <person name="Clifton S."/>
            <person name="Fulton L."/>
            <person name="Fulton B."/>
            <person name="Courtney L."/>
            <person name="Fronick C."/>
            <person name="Harrison M."/>
            <person name="Strong C."/>
            <person name="Farmer C."/>
            <person name="Delahaunty K."/>
            <person name="Markovic C."/>
            <person name="Hall O."/>
            <person name="Minx P."/>
            <person name="Tomlinson C."/>
            <person name="Mitreva M."/>
            <person name="Nelson J."/>
            <person name="Hou S."/>
            <person name="Wollam A."/>
            <person name="Pepin K.H."/>
            <person name="Johnson M."/>
            <person name="Bhonagiri V."/>
            <person name="Zhang X."/>
            <person name="Suruliraj S."/>
            <person name="Warren W."/>
            <person name="Chinwalla A."/>
            <person name="Mardis E.R."/>
            <person name="Wilson R.K."/>
        </authorList>
    </citation>
    <scope>NUCLEOTIDE SEQUENCE [LARGE SCALE GENOMIC DNA]</scope>
    <source>
        <strain evidence="2 3">ATCC 29220</strain>
    </source>
</reference>
<name>D4BAU8_9ENTR</name>
<dbReference type="EMBL" id="ABWL02000006">
    <property type="protein sequence ID" value="EFE09309.1"/>
    <property type="molecule type" value="Genomic_DNA"/>
</dbReference>
<evidence type="ECO:0000313" key="2">
    <source>
        <dbReference type="EMBL" id="EFE09309.1"/>
    </source>
</evidence>
<gene>
    <name evidence="2" type="ORF">CIT292_07594</name>
</gene>
<protein>
    <submittedName>
        <fullName evidence="2">Uncharacterized protein</fullName>
    </submittedName>
</protein>
<organism evidence="2 3">
    <name type="scientific">Citrobacter youngae ATCC 29220</name>
    <dbReference type="NCBI Taxonomy" id="500640"/>
    <lineage>
        <taxon>Bacteria</taxon>
        <taxon>Pseudomonadati</taxon>
        <taxon>Pseudomonadota</taxon>
        <taxon>Gammaproteobacteria</taxon>
        <taxon>Enterobacterales</taxon>
        <taxon>Enterobacteriaceae</taxon>
        <taxon>Citrobacter</taxon>
        <taxon>Citrobacter freundii complex</taxon>
    </lineage>
</organism>
<feature type="compositionally biased region" description="Polar residues" evidence="1">
    <location>
        <begin position="1"/>
        <end position="14"/>
    </location>
</feature>
<proteinExistence type="predicted"/>
<evidence type="ECO:0000256" key="1">
    <source>
        <dbReference type="SAM" id="MobiDB-lite"/>
    </source>
</evidence>
<dbReference type="eggNOG" id="ENOG50347TW">
    <property type="taxonomic scope" value="Bacteria"/>
</dbReference>
<feature type="region of interest" description="Disordered" evidence="1">
    <location>
        <begin position="1"/>
        <end position="21"/>
    </location>
</feature>